<feature type="transmembrane region" description="Helical" evidence="6">
    <location>
        <begin position="185"/>
        <end position="207"/>
    </location>
</feature>
<evidence type="ECO:0000256" key="5">
    <source>
        <dbReference type="ARBA" id="ARBA00023136"/>
    </source>
</evidence>
<feature type="transmembrane region" description="Helical" evidence="6">
    <location>
        <begin position="303"/>
        <end position="327"/>
    </location>
</feature>
<reference evidence="8" key="2">
    <citation type="submission" date="2023-05" db="EMBL/GenBank/DDBJ databases">
        <authorList>
            <consortium name="Clinical and Environmental Microbiology Branch: Whole genome sequencing antimicrobial resistance pathogens in the healthcare setting"/>
        </authorList>
    </citation>
    <scope>NUCLEOTIDE SEQUENCE</scope>
    <source>
        <strain evidence="8">2023GN-00287</strain>
    </source>
</reference>
<dbReference type="PANTHER" id="PTHR30250:SF26">
    <property type="entry name" value="PSMA PROTEIN"/>
    <property type="match status" value="1"/>
</dbReference>
<feature type="transmembrane region" description="Helical" evidence="6">
    <location>
        <begin position="227"/>
        <end position="244"/>
    </location>
</feature>
<dbReference type="PANTHER" id="PTHR30250">
    <property type="entry name" value="PST FAMILY PREDICTED COLANIC ACID TRANSPORTER"/>
    <property type="match status" value="1"/>
</dbReference>
<evidence type="ECO:0000313" key="7">
    <source>
        <dbReference type="EMBL" id="CAH6582849.1"/>
    </source>
</evidence>
<dbReference type="EMBL" id="ABOSXX010000057">
    <property type="protein sequence ID" value="ELV3682783.1"/>
    <property type="molecule type" value="Genomic_DNA"/>
</dbReference>
<feature type="transmembrane region" description="Helical" evidence="6">
    <location>
        <begin position="379"/>
        <end position="396"/>
    </location>
</feature>
<feature type="transmembrane region" description="Helical" evidence="6">
    <location>
        <begin position="7"/>
        <end position="29"/>
    </location>
</feature>
<name>A0AAD1X2J6_CITFR</name>
<dbReference type="Proteomes" id="UP001279522">
    <property type="component" value="Unassembled WGS sequence"/>
</dbReference>
<evidence type="ECO:0000256" key="6">
    <source>
        <dbReference type="SAM" id="Phobius"/>
    </source>
</evidence>
<feature type="transmembrane region" description="Helical" evidence="6">
    <location>
        <begin position="160"/>
        <end position="179"/>
    </location>
</feature>
<feature type="transmembrane region" description="Helical" evidence="6">
    <location>
        <begin position="116"/>
        <end position="139"/>
    </location>
</feature>
<dbReference type="GO" id="GO:0005886">
    <property type="term" value="C:plasma membrane"/>
    <property type="evidence" value="ECO:0007669"/>
    <property type="project" value="UniProtKB-SubCell"/>
</dbReference>
<gene>
    <name evidence="7" type="ORF">AI2935V1_1960</name>
    <name evidence="8" type="ORF">SGX49_005291</name>
</gene>
<feature type="transmembrane region" description="Helical" evidence="6">
    <location>
        <begin position="347"/>
        <end position="367"/>
    </location>
</feature>
<evidence type="ECO:0000256" key="1">
    <source>
        <dbReference type="ARBA" id="ARBA00004651"/>
    </source>
</evidence>
<keyword evidence="3 6" id="KW-0812">Transmembrane</keyword>
<proteinExistence type="predicted"/>
<accession>A0AAD1X2J6</accession>
<keyword evidence="2" id="KW-1003">Cell membrane</keyword>
<evidence type="ECO:0000256" key="2">
    <source>
        <dbReference type="ARBA" id="ARBA00022475"/>
    </source>
</evidence>
<evidence type="ECO:0000313" key="8">
    <source>
        <dbReference type="EMBL" id="ELV3682783.1"/>
    </source>
</evidence>
<comment type="subcellular location">
    <subcellularLocation>
        <location evidence="1">Cell membrane</location>
        <topology evidence="1">Multi-pass membrane protein</topology>
    </subcellularLocation>
</comment>
<evidence type="ECO:0000256" key="3">
    <source>
        <dbReference type="ARBA" id="ARBA00022692"/>
    </source>
</evidence>
<dbReference type="AlphaFoldDB" id="A0AAD1X2J6"/>
<protein>
    <recommendedName>
        <fullName evidence="10">Oligosaccharide flippase family protein</fullName>
    </recommendedName>
</protein>
<dbReference type="RefSeq" id="WP_088731967.1">
    <property type="nucleotide sequence ID" value="NZ_CAYEWG010000050.1"/>
</dbReference>
<evidence type="ECO:0000256" key="4">
    <source>
        <dbReference type="ARBA" id="ARBA00022989"/>
    </source>
</evidence>
<feature type="transmembrane region" description="Helical" evidence="6">
    <location>
        <begin position="85"/>
        <end position="104"/>
    </location>
</feature>
<evidence type="ECO:0008006" key="10">
    <source>
        <dbReference type="Google" id="ProtNLM"/>
    </source>
</evidence>
<keyword evidence="4 6" id="KW-1133">Transmembrane helix</keyword>
<keyword evidence="5 6" id="KW-0472">Membrane</keyword>
<feature type="transmembrane region" description="Helical" evidence="6">
    <location>
        <begin position="437"/>
        <end position="457"/>
    </location>
</feature>
<dbReference type="EMBL" id="OW995941">
    <property type="protein sequence ID" value="CAH6582849.1"/>
    <property type="molecule type" value="Genomic_DNA"/>
</dbReference>
<feature type="transmembrane region" description="Helical" evidence="6">
    <location>
        <begin position="259"/>
        <end position="282"/>
    </location>
</feature>
<feature type="transmembrane region" description="Helical" evidence="6">
    <location>
        <begin position="402"/>
        <end position="425"/>
    </location>
</feature>
<feature type="transmembrane region" description="Helical" evidence="6">
    <location>
        <begin position="469"/>
        <end position="491"/>
    </location>
</feature>
<reference evidence="7" key="1">
    <citation type="submission" date="2022-05" db="EMBL/GenBank/DDBJ databases">
        <authorList>
            <person name="Alioto T."/>
            <person name="Alioto T."/>
            <person name="Gomez Garrido J."/>
        </authorList>
    </citation>
    <scope>NUCLEOTIDE SEQUENCE</scope>
    <source>
        <strain evidence="7">112</strain>
    </source>
</reference>
<organism evidence="7 9">
    <name type="scientific">Citrobacter freundii</name>
    <dbReference type="NCBI Taxonomy" id="546"/>
    <lineage>
        <taxon>Bacteria</taxon>
        <taxon>Pseudomonadati</taxon>
        <taxon>Pseudomonadota</taxon>
        <taxon>Gammaproteobacteria</taxon>
        <taxon>Enterobacterales</taxon>
        <taxon>Enterobacteriaceae</taxon>
        <taxon>Citrobacter</taxon>
        <taxon>Citrobacter freundii complex</taxon>
    </lineage>
</organism>
<dbReference type="Proteomes" id="UP000789647">
    <property type="component" value="Chromosome"/>
</dbReference>
<evidence type="ECO:0000313" key="9">
    <source>
        <dbReference type="Proteomes" id="UP000789647"/>
    </source>
</evidence>
<feature type="transmembrane region" description="Helical" evidence="6">
    <location>
        <begin position="35"/>
        <end position="53"/>
    </location>
</feature>
<dbReference type="InterPro" id="IPR050833">
    <property type="entry name" value="Poly_Biosynth_Transport"/>
</dbReference>
<sequence length="499" mass="56425">MSVKKNIFYNYIGVVVPILLNFASVPIFIKYLGSSSYGLIGISALIQTWVMLLNSALSPVVGRCAAQAAIGEVSWKDVGKLCRTIDWILIAIIVSTCLLCSIYTNNIIFHWFGRDIISAVPFIQYCFFFLVLTTLFRLASSIGRGVIQHLDAQVWLNIQMSIFNLIRFCGAMAIAYVYNDVFFVFLFWFLLAVMEYLFVQCKVYSLIPVKIRMTEFDISFLVSQRKIIFPLLVSGFIYAAITNYDKVLLSTKLNLSEYGYYSLIVLLSSSVILISSPITQTFQPRLISAFSESRMGIKNNEKIIYQFRLMTAIVVAFIAPVVSVMVINAKEVVYSWSGELLSSNNSLALSFYSLGNMFCVFSSLLYLIQLGKGDLRWHVAGYSLILLVLIPLYHYLALNSSVSNIALAWLCVNVLYFFIWGAVIFKKTLGFILIRWFIFDTLFMVAVSIAFVYALSYLFISPASGRETIFIFLIGIGISNLLIMVAVNPILREFVYVQK</sequence>